<name>A0AC35TZH0_9BILA</name>
<evidence type="ECO:0000313" key="2">
    <source>
        <dbReference type="WBParaSite" id="RSKR_0000606400.1"/>
    </source>
</evidence>
<protein>
    <submittedName>
        <fullName evidence="2">MTS domain-containing protein</fullName>
    </submittedName>
</protein>
<proteinExistence type="predicted"/>
<dbReference type="Proteomes" id="UP000095286">
    <property type="component" value="Unplaced"/>
</dbReference>
<evidence type="ECO:0000313" key="1">
    <source>
        <dbReference type="Proteomes" id="UP000095286"/>
    </source>
</evidence>
<reference evidence="2" key="1">
    <citation type="submission" date="2016-11" db="UniProtKB">
        <authorList>
            <consortium name="WormBaseParasite"/>
        </authorList>
    </citation>
    <scope>IDENTIFICATION</scope>
    <source>
        <strain evidence="2">KR3021</strain>
    </source>
</reference>
<organism evidence="1 2">
    <name type="scientific">Rhabditophanes sp. KR3021</name>
    <dbReference type="NCBI Taxonomy" id="114890"/>
    <lineage>
        <taxon>Eukaryota</taxon>
        <taxon>Metazoa</taxon>
        <taxon>Ecdysozoa</taxon>
        <taxon>Nematoda</taxon>
        <taxon>Chromadorea</taxon>
        <taxon>Rhabditida</taxon>
        <taxon>Tylenchina</taxon>
        <taxon>Panagrolaimomorpha</taxon>
        <taxon>Strongyloidoidea</taxon>
        <taxon>Alloionematidae</taxon>
        <taxon>Rhabditophanes</taxon>
    </lineage>
</organism>
<sequence length="234" mass="26690">MEYEEVIYSGGTIKYLTERQTKDVINDRELENELELRDTNKCDLTPNVYEGGFKVWECALDLVKYMDGIEVGGISVYEIGCGAGIPGILAAKKGAKSVDFQDFNKTVIDCFTKENVKLNELEVVDCNFQHGDWSDNQVEIEKSGKRYDMILTSETIYSSQNYANLHSLFDKALSHHKDAYILLGAKMYYFGVGGGVFEFMDFVKEQKCFDCQIVYKTETCLKRFILKLTRLSQA</sequence>
<dbReference type="WBParaSite" id="RSKR_0000606400.1">
    <property type="protein sequence ID" value="RSKR_0000606400.1"/>
    <property type="gene ID" value="RSKR_0000606400"/>
</dbReference>
<accession>A0AC35TZH0</accession>